<dbReference type="PROSITE" id="PS50949">
    <property type="entry name" value="HTH_GNTR"/>
    <property type="match status" value="1"/>
</dbReference>
<keyword evidence="1" id="KW-0805">Transcription regulation</keyword>
<evidence type="ECO:0000313" key="6">
    <source>
        <dbReference type="Proteomes" id="UP000188879"/>
    </source>
</evidence>
<evidence type="ECO:0000256" key="2">
    <source>
        <dbReference type="ARBA" id="ARBA00023125"/>
    </source>
</evidence>
<dbReference type="OrthoDB" id="7339934at2"/>
<dbReference type="PANTHER" id="PTHR43537:SF44">
    <property type="entry name" value="GNTR FAMILY REGULATORY PROTEIN"/>
    <property type="match status" value="1"/>
</dbReference>
<dbReference type="PANTHER" id="PTHR43537">
    <property type="entry name" value="TRANSCRIPTIONAL REGULATOR, GNTR FAMILY"/>
    <property type="match status" value="1"/>
</dbReference>
<dbReference type="SMART" id="SM00895">
    <property type="entry name" value="FCD"/>
    <property type="match status" value="1"/>
</dbReference>
<dbReference type="InterPro" id="IPR036388">
    <property type="entry name" value="WH-like_DNA-bd_sf"/>
</dbReference>
<evidence type="ECO:0000256" key="3">
    <source>
        <dbReference type="ARBA" id="ARBA00023163"/>
    </source>
</evidence>
<sequence>MPGPIARRSLQDEATDWLRQEILQGRLAPSATLTEVALSQRMGVGRGTVRSALFALEAAELVGRLPYSRWHVVPLDAGVIAEVYTLRGALEELAARLFAALPDRRLLQPAFDALAAAEAGDMEARVAADLGYHRAVVEATGHGHLIRGHRALSDKMEWLYRWSELHWPQRTRLVEDHRTLHAALTAGTPEAAEAATRAHIATSLRRDLDGFAALAAQSKEA</sequence>
<organism evidence="5 6">
    <name type="scientific">Teichococcus deserti</name>
    <dbReference type="NCBI Taxonomy" id="1817963"/>
    <lineage>
        <taxon>Bacteria</taxon>
        <taxon>Pseudomonadati</taxon>
        <taxon>Pseudomonadota</taxon>
        <taxon>Alphaproteobacteria</taxon>
        <taxon>Acetobacterales</taxon>
        <taxon>Roseomonadaceae</taxon>
        <taxon>Roseomonas</taxon>
    </lineage>
</organism>
<dbReference type="InterPro" id="IPR011711">
    <property type="entry name" value="GntR_C"/>
</dbReference>
<reference evidence="5 6" key="1">
    <citation type="submission" date="2016-10" db="EMBL/GenBank/DDBJ databases">
        <title>Draft Genome sequence of Roseomonas sp. strain M3.</title>
        <authorList>
            <person name="Subhash Y."/>
            <person name="Lee S."/>
        </authorList>
    </citation>
    <scope>NUCLEOTIDE SEQUENCE [LARGE SCALE GENOMIC DNA]</scope>
    <source>
        <strain evidence="5 6">M3</strain>
    </source>
</reference>
<proteinExistence type="predicted"/>
<dbReference type="SUPFAM" id="SSF48008">
    <property type="entry name" value="GntR ligand-binding domain-like"/>
    <property type="match status" value="1"/>
</dbReference>
<dbReference type="Gene3D" id="1.10.10.10">
    <property type="entry name" value="Winged helix-like DNA-binding domain superfamily/Winged helix DNA-binding domain"/>
    <property type="match status" value="1"/>
</dbReference>
<evidence type="ECO:0000313" key="5">
    <source>
        <dbReference type="EMBL" id="ONG50139.1"/>
    </source>
</evidence>
<dbReference type="Proteomes" id="UP000188879">
    <property type="component" value="Unassembled WGS sequence"/>
</dbReference>
<protein>
    <recommendedName>
        <fullName evidence="4">HTH gntR-type domain-containing protein</fullName>
    </recommendedName>
</protein>
<dbReference type="SUPFAM" id="SSF46785">
    <property type="entry name" value="Winged helix' DNA-binding domain"/>
    <property type="match status" value="1"/>
</dbReference>
<dbReference type="Pfam" id="PF00392">
    <property type="entry name" value="GntR"/>
    <property type="match status" value="1"/>
</dbReference>
<dbReference type="InterPro" id="IPR008920">
    <property type="entry name" value="TF_FadR/GntR_C"/>
</dbReference>
<name>A0A1V2GYD3_9PROT</name>
<dbReference type="EMBL" id="MLCO01000201">
    <property type="protein sequence ID" value="ONG50139.1"/>
    <property type="molecule type" value="Genomic_DNA"/>
</dbReference>
<dbReference type="InterPro" id="IPR000524">
    <property type="entry name" value="Tscrpt_reg_HTH_GntR"/>
</dbReference>
<keyword evidence="3" id="KW-0804">Transcription</keyword>
<dbReference type="RefSeq" id="WP_076958914.1">
    <property type="nucleotide sequence ID" value="NZ_MLCO01000201.1"/>
</dbReference>
<feature type="domain" description="HTH gntR-type" evidence="4">
    <location>
        <begin position="8"/>
        <end position="75"/>
    </location>
</feature>
<keyword evidence="2" id="KW-0238">DNA-binding</keyword>
<dbReference type="SMART" id="SM00345">
    <property type="entry name" value="HTH_GNTR"/>
    <property type="match status" value="1"/>
</dbReference>
<accession>A0A1V2GYD3</accession>
<dbReference type="GO" id="GO:0003700">
    <property type="term" value="F:DNA-binding transcription factor activity"/>
    <property type="evidence" value="ECO:0007669"/>
    <property type="project" value="InterPro"/>
</dbReference>
<dbReference type="GO" id="GO:0003677">
    <property type="term" value="F:DNA binding"/>
    <property type="evidence" value="ECO:0007669"/>
    <property type="project" value="UniProtKB-KW"/>
</dbReference>
<dbReference type="InterPro" id="IPR036390">
    <property type="entry name" value="WH_DNA-bd_sf"/>
</dbReference>
<dbReference type="AlphaFoldDB" id="A0A1V2GYD3"/>
<dbReference type="Gene3D" id="1.20.120.530">
    <property type="entry name" value="GntR ligand-binding domain-like"/>
    <property type="match status" value="1"/>
</dbReference>
<evidence type="ECO:0000256" key="1">
    <source>
        <dbReference type="ARBA" id="ARBA00023015"/>
    </source>
</evidence>
<evidence type="ECO:0000259" key="4">
    <source>
        <dbReference type="PROSITE" id="PS50949"/>
    </source>
</evidence>
<comment type="caution">
    <text evidence="5">The sequence shown here is derived from an EMBL/GenBank/DDBJ whole genome shotgun (WGS) entry which is preliminary data.</text>
</comment>
<keyword evidence="6" id="KW-1185">Reference proteome</keyword>
<dbReference type="Pfam" id="PF07729">
    <property type="entry name" value="FCD"/>
    <property type="match status" value="1"/>
</dbReference>
<gene>
    <name evidence="5" type="ORF">BKE38_19150</name>
</gene>